<evidence type="ECO:0000313" key="2">
    <source>
        <dbReference type="Proteomes" id="UP000708208"/>
    </source>
</evidence>
<protein>
    <submittedName>
        <fullName evidence="1">Uncharacterized protein</fullName>
    </submittedName>
</protein>
<evidence type="ECO:0000313" key="1">
    <source>
        <dbReference type="EMBL" id="CAG7732391.1"/>
    </source>
</evidence>
<name>A0A8J2KC14_9HEXA</name>
<dbReference type="AlphaFoldDB" id="A0A8J2KC14"/>
<reference evidence="1" key="1">
    <citation type="submission" date="2021-06" db="EMBL/GenBank/DDBJ databases">
        <authorList>
            <person name="Hodson N. C."/>
            <person name="Mongue J. A."/>
            <person name="Jaron S. K."/>
        </authorList>
    </citation>
    <scope>NUCLEOTIDE SEQUENCE</scope>
</reference>
<comment type="caution">
    <text evidence="1">The sequence shown here is derived from an EMBL/GenBank/DDBJ whole genome shotgun (WGS) entry which is preliminary data.</text>
</comment>
<keyword evidence="2" id="KW-1185">Reference proteome</keyword>
<dbReference type="EMBL" id="CAJVCH010230374">
    <property type="protein sequence ID" value="CAG7732391.1"/>
    <property type="molecule type" value="Genomic_DNA"/>
</dbReference>
<organism evidence="1 2">
    <name type="scientific">Allacma fusca</name>
    <dbReference type="NCBI Taxonomy" id="39272"/>
    <lineage>
        <taxon>Eukaryota</taxon>
        <taxon>Metazoa</taxon>
        <taxon>Ecdysozoa</taxon>
        <taxon>Arthropoda</taxon>
        <taxon>Hexapoda</taxon>
        <taxon>Collembola</taxon>
        <taxon>Symphypleona</taxon>
        <taxon>Sminthuridae</taxon>
        <taxon>Allacma</taxon>
    </lineage>
</organism>
<feature type="non-terminal residue" evidence="1">
    <location>
        <position position="41"/>
    </location>
</feature>
<accession>A0A8J2KC14</accession>
<sequence>METLKAKIDEVFQDLLAACADQDDVDKVEADINPVLDDILD</sequence>
<proteinExistence type="predicted"/>
<dbReference type="Proteomes" id="UP000708208">
    <property type="component" value="Unassembled WGS sequence"/>
</dbReference>
<gene>
    <name evidence="1" type="ORF">AFUS01_LOCUS20911</name>
</gene>